<evidence type="ECO:0000256" key="1">
    <source>
        <dbReference type="ARBA" id="ARBA00004239"/>
    </source>
</evidence>
<evidence type="ECO:0000256" key="4">
    <source>
        <dbReference type="ARBA" id="ARBA00022525"/>
    </source>
</evidence>
<evidence type="ECO:0000313" key="11">
    <source>
        <dbReference type="Proteomes" id="UP000008743"/>
    </source>
</evidence>
<feature type="active site" description="Proton donor" evidence="7">
    <location>
        <position position="238"/>
    </location>
</feature>
<dbReference type="InterPro" id="IPR029062">
    <property type="entry name" value="Class_I_gatase-like"/>
</dbReference>
<dbReference type="GO" id="GO:0005773">
    <property type="term" value="C:vacuole"/>
    <property type="evidence" value="ECO:0007669"/>
    <property type="project" value="TreeGrafter"/>
</dbReference>
<gene>
    <name evidence="10" type="ORF">CAOG_007025</name>
</gene>
<organism evidence="10 11">
    <name type="scientific">Capsaspora owczarzaki (strain ATCC 30864)</name>
    <dbReference type="NCBI Taxonomy" id="595528"/>
    <lineage>
        <taxon>Eukaryota</taxon>
        <taxon>Filasterea</taxon>
        <taxon>Capsaspora</taxon>
    </lineage>
</organism>
<feature type="chain" id="PRO_5002254835" description="folate gamma-glutamyl hydrolase" evidence="9">
    <location>
        <begin position="26"/>
        <end position="314"/>
    </location>
</feature>
<feature type="active site" description="Nucleophile" evidence="7 8">
    <location>
        <position position="127"/>
    </location>
</feature>
<dbReference type="InterPro" id="IPR015527">
    <property type="entry name" value="Pept_C26_g-glut_hydrolase"/>
</dbReference>
<reference evidence="11" key="1">
    <citation type="submission" date="2011-02" db="EMBL/GenBank/DDBJ databases">
        <title>The Genome Sequence of Capsaspora owczarzaki ATCC 30864.</title>
        <authorList>
            <person name="Russ C."/>
            <person name="Cuomo C."/>
            <person name="Burger G."/>
            <person name="Gray M.W."/>
            <person name="Holland P.W.H."/>
            <person name="King N."/>
            <person name="Lang F.B.F."/>
            <person name="Roger A.J."/>
            <person name="Ruiz-Trillo I."/>
            <person name="Young S.K."/>
            <person name="Zeng Q."/>
            <person name="Gargeya S."/>
            <person name="Alvarado L."/>
            <person name="Berlin A."/>
            <person name="Chapman S.B."/>
            <person name="Chen Z."/>
            <person name="Freedman E."/>
            <person name="Gellesch M."/>
            <person name="Goldberg J."/>
            <person name="Griggs A."/>
            <person name="Gujja S."/>
            <person name="Heilman E."/>
            <person name="Heiman D."/>
            <person name="Howarth C."/>
            <person name="Mehta T."/>
            <person name="Neiman D."/>
            <person name="Pearson M."/>
            <person name="Roberts A."/>
            <person name="Saif S."/>
            <person name="Shea T."/>
            <person name="Shenoy N."/>
            <person name="Sisk P."/>
            <person name="Stolte C."/>
            <person name="Sykes S."/>
            <person name="White J."/>
            <person name="Yandava C."/>
            <person name="Haas B."/>
            <person name="Nusbaum C."/>
            <person name="Birren B."/>
        </authorList>
    </citation>
    <scope>NUCLEOTIDE SEQUENCE</scope>
    <source>
        <strain evidence="11">ATCC 30864</strain>
    </source>
</reference>
<dbReference type="OrthoDB" id="64220at2759"/>
<dbReference type="AlphaFoldDB" id="A0A0D2WWA8"/>
<dbReference type="eggNOG" id="KOG1559">
    <property type="taxonomic scope" value="Eukaryota"/>
</dbReference>
<comment type="subcellular location">
    <subcellularLocation>
        <location evidence="1">Secreted</location>
        <location evidence="1">Extracellular space</location>
    </subcellularLocation>
</comment>
<feature type="active site" evidence="8">
    <location>
        <position position="238"/>
    </location>
</feature>
<dbReference type="Gene3D" id="3.40.50.880">
    <property type="match status" value="1"/>
</dbReference>
<dbReference type="InParanoid" id="A0A0D2WWA8"/>
<dbReference type="Proteomes" id="UP000008743">
    <property type="component" value="Unassembled WGS sequence"/>
</dbReference>
<evidence type="ECO:0000256" key="7">
    <source>
        <dbReference type="PIRSR" id="PIRSR615527-1"/>
    </source>
</evidence>
<dbReference type="PROSITE" id="PS51275">
    <property type="entry name" value="PEPTIDASE_C26_GGH"/>
    <property type="match status" value="1"/>
</dbReference>
<dbReference type="InterPro" id="IPR011697">
    <property type="entry name" value="Peptidase_C26"/>
</dbReference>
<dbReference type="Pfam" id="PF07722">
    <property type="entry name" value="Peptidase_C26"/>
    <property type="match status" value="1"/>
</dbReference>
<dbReference type="GO" id="GO:0046900">
    <property type="term" value="P:tetrahydrofolylpolyglutamate metabolic process"/>
    <property type="evidence" value="ECO:0007669"/>
    <property type="project" value="TreeGrafter"/>
</dbReference>
<dbReference type="GO" id="GO:0005576">
    <property type="term" value="C:extracellular region"/>
    <property type="evidence" value="ECO:0007669"/>
    <property type="project" value="UniProtKB-SubCell"/>
</dbReference>
<proteinExistence type="inferred from homology"/>
<dbReference type="STRING" id="595528.A0A0D2WWA8"/>
<name>A0A0D2WWA8_CAPO3</name>
<evidence type="ECO:0000256" key="2">
    <source>
        <dbReference type="ARBA" id="ARBA00011083"/>
    </source>
</evidence>
<keyword evidence="4" id="KW-0964">Secreted</keyword>
<dbReference type="OMA" id="EPVSSHF"/>
<dbReference type="PANTHER" id="PTHR11315">
    <property type="entry name" value="PROTEASE FAMILY C26 GAMMA-GLUTAMYL HYDROLASE"/>
    <property type="match status" value="1"/>
</dbReference>
<dbReference type="PANTHER" id="PTHR11315:SF0">
    <property type="entry name" value="FOLATE GAMMA-GLUTAMYL HYDROLASE"/>
    <property type="match status" value="1"/>
</dbReference>
<sequence length="314" mass="34204">MQLGGGLLWVGIAAILCIAASSVDAATTTRPIIGILAQPGPNTGEQYIAASYVKYVEAAGARVAPIFYNETADNVRTLVASLNGVLFTGGGADISVGTQFYSTALVIYNTILQLNDAGIYMPLWGTCMGFELINNLVSNANVLGSVDAENYTVALDFTPEFAYSRMFGRAQPIIIQNLATKNITMNNHMLSVYVSTFNATAALTSFFNVLSTNYDRQGVHFVSSIEGKKYPVYATQWHPEKNQFEWVNEVIDHSADAIYTMQYMANFLVGEARQNSNRFANAAAESSALIYASARHLYDSGETADASFEETYVW</sequence>
<keyword evidence="6 8" id="KW-0378">Hydrolase</keyword>
<keyword evidence="11" id="KW-1185">Reference proteome</keyword>
<dbReference type="EMBL" id="KE346372">
    <property type="protein sequence ID" value="KJE96753.1"/>
    <property type="molecule type" value="Genomic_DNA"/>
</dbReference>
<evidence type="ECO:0000256" key="9">
    <source>
        <dbReference type="SAM" id="SignalP"/>
    </source>
</evidence>
<evidence type="ECO:0000256" key="3">
    <source>
        <dbReference type="ARBA" id="ARBA00012886"/>
    </source>
</evidence>
<accession>A0A0D2WWA8</accession>
<evidence type="ECO:0000313" key="10">
    <source>
        <dbReference type="EMBL" id="KJE96753.1"/>
    </source>
</evidence>
<dbReference type="EC" id="3.4.19.9" evidence="3 8"/>
<evidence type="ECO:0000256" key="6">
    <source>
        <dbReference type="ARBA" id="ARBA00022801"/>
    </source>
</evidence>
<dbReference type="RefSeq" id="XP_004343749.1">
    <property type="nucleotide sequence ID" value="XM_004343699.2"/>
</dbReference>
<evidence type="ECO:0000256" key="8">
    <source>
        <dbReference type="PROSITE-ProRule" id="PRU00607"/>
    </source>
</evidence>
<dbReference type="PhylomeDB" id="A0A0D2WWA8"/>
<keyword evidence="5 9" id="KW-0732">Signal</keyword>
<evidence type="ECO:0000256" key="5">
    <source>
        <dbReference type="ARBA" id="ARBA00022729"/>
    </source>
</evidence>
<comment type="similarity">
    <text evidence="2">Belongs to the peptidase C26 family.</text>
</comment>
<comment type="catalytic activity">
    <reaction evidence="8">
        <text>(6S)-5,6,7,8-tetrahydrofolyl-(gamma-L-Glu)(n) + (n-1) H2O = (6S)-5,6,7,8-tetrahydrofolate + (n-1) L-glutamate</text>
        <dbReference type="Rhea" id="RHEA:56784"/>
        <dbReference type="Rhea" id="RHEA-COMP:14738"/>
        <dbReference type="ChEBI" id="CHEBI:15377"/>
        <dbReference type="ChEBI" id="CHEBI:29985"/>
        <dbReference type="ChEBI" id="CHEBI:57453"/>
        <dbReference type="ChEBI" id="CHEBI:141005"/>
        <dbReference type="EC" id="3.4.19.9"/>
    </reaction>
</comment>
<dbReference type="FunFam" id="3.40.50.880:FF:000024">
    <property type="entry name" value="Folate gamma-glutamyl hydrolase"/>
    <property type="match status" value="1"/>
</dbReference>
<protein>
    <recommendedName>
        <fullName evidence="3 8">folate gamma-glutamyl hydrolase</fullName>
        <ecNumber evidence="3 8">3.4.19.9</ecNumber>
    </recommendedName>
</protein>
<dbReference type="GO" id="GO:0034722">
    <property type="term" value="F:gamma-glutamyl-peptidase activity"/>
    <property type="evidence" value="ECO:0007669"/>
    <property type="project" value="UniProtKB-UniRule"/>
</dbReference>
<feature type="signal peptide" evidence="9">
    <location>
        <begin position="1"/>
        <end position="25"/>
    </location>
</feature>
<dbReference type="PROSITE" id="PS51273">
    <property type="entry name" value="GATASE_TYPE_1"/>
    <property type="match status" value="1"/>
</dbReference>
<dbReference type="SUPFAM" id="SSF52317">
    <property type="entry name" value="Class I glutamine amidotransferase-like"/>
    <property type="match status" value="1"/>
</dbReference>